<feature type="domain" description="PII-uridylyltransferase/Glutamine-synthetase adenylyltransferase" evidence="8">
    <location>
        <begin position="346"/>
        <end position="473"/>
    </location>
</feature>
<dbReference type="InterPro" id="IPR023057">
    <property type="entry name" value="GlnE"/>
</dbReference>
<feature type="domain" description="Glutamate-ammonia ligase adenylyltransferase repeated" evidence="7">
    <location>
        <begin position="578"/>
        <end position="811"/>
    </location>
</feature>
<protein>
    <submittedName>
        <fullName evidence="9">Glutamate-ammonia-ligase adenylyltransferase</fullName>
    </submittedName>
</protein>
<feature type="domain" description="Glutamate-ammonia ligase adenylyltransferase repeated" evidence="7">
    <location>
        <begin position="72"/>
        <end position="309"/>
    </location>
</feature>
<dbReference type="CDD" id="cd05401">
    <property type="entry name" value="NT_GlnE_GlnD_like"/>
    <property type="match status" value="2"/>
</dbReference>
<dbReference type="GO" id="GO:0016874">
    <property type="term" value="F:ligase activity"/>
    <property type="evidence" value="ECO:0007669"/>
    <property type="project" value="UniProtKB-KW"/>
</dbReference>
<keyword evidence="1 9" id="KW-0808">Transferase</keyword>
<dbReference type="KEGG" id="nbe:Back2_29030"/>
<evidence type="ECO:0000259" key="8">
    <source>
        <dbReference type="Pfam" id="PF08335"/>
    </source>
</evidence>
<keyword evidence="10" id="KW-1185">Reference proteome</keyword>
<evidence type="ECO:0000313" key="9">
    <source>
        <dbReference type="EMBL" id="BBH18616.1"/>
    </source>
</evidence>
<gene>
    <name evidence="9" type="primary">glnE</name>
    <name evidence="9" type="ORF">Back2_29030</name>
</gene>
<dbReference type="EMBL" id="AP019307">
    <property type="protein sequence ID" value="BBH18616.1"/>
    <property type="molecule type" value="Genomic_DNA"/>
</dbReference>
<feature type="domain" description="PII-uridylyltransferase/Glutamine-synthetase adenylyltransferase" evidence="8">
    <location>
        <begin position="849"/>
        <end position="974"/>
    </location>
</feature>
<evidence type="ECO:0000313" key="10">
    <source>
        <dbReference type="Proteomes" id="UP000271573"/>
    </source>
</evidence>
<keyword evidence="5" id="KW-0460">Magnesium</keyword>
<dbReference type="GO" id="GO:0008882">
    <property type="term" value="F:[glutamate-ammonia-ligase] adenylyltransferase activity"/>
    <property type="evidence" value="ECO:0007669"/>
    <property type="project" value="InterPro"/>
</dbReference>
<evidence type="ECO:0000256" key="1">
    <source>
        <dbReference type="ARBA" id="ARBA00022679"/>
    </source>
</evidence>
<evidence type="ECO:0000256" key="6">
    <source>
        <dbReference type="ARBA" id="ARBA00023268"/>
    </source>
</evidence>
<keyword evidence="2 9" id="KW-0548">Nucleotidyltransferase</keyword>
<organism evidence="9 10">
    <name type="scientific">Nocardioides baekrokdamisoli</name>
    <dbReference type="NCBI Taxonomy" id="1804624"/>
    <lineage>
        <taxon>Bacteria</taxon>
        <taxon>Bacillati</taxon>
        <taxon>Actinomycetota</taxon>
        <taxon>Actinomycetes</taxon>
        <taxon>Propionibacteriales</taxon>
        <taxon>Nocardioidaceae</taxon>
        <taxon>Nocardioides</taxon>
    </lineage>
</organism>
<dbReference type="Gene3D" id="3.30.460.10">
    <property type="entry name" value="Beta Polymerase, domain 2"/>
    <property type="match status" value="2"/>
</dbReference>
<dbReference type="Gene3D" id="1.20.120.330">
    <property type="entry name" value="Nucleotidyltransferases domain 2"/>
    <property type="match status" value="2"/>
</dbReference>
<evidence type="ECO:0000259" key="7">
    <source>
        <dbReference type="Pfam" id="PF03710"/>
    </source>
</evidence>
<evidence type="ECO:0000256" key="3">
    <source>
        <dbReference type="ARBA" id="ARBA00022741"/>
    </source>
</evidence>
<dbReference type="AlphaFoldDB" id="A0A3G9IK02"/>
<accession>A0A3G9IK02</accession>
<sequence length="977" mass="106592">MTLRSSTFVRLGFADAAAALATVERLGAEELIAFFGRVGDPDLALRALADLAEASTDDLVEELLNDEGTAMRLLSVLGASRALGEHLVKHPTHWRALTDQRLGSTRPTAAALRADLLTAVGADPTSEVPVATVAKAEDALRVAYRRMLVPLAARDLAHSLALEDTAAEISDLACATVEAAVAIARTKVDAGSLRFAVIALGKTGGHELNYVSDVDVVFVHEAGADQDLDQAADLAGKLAAEVIEVCSAHTSEGTIWPLDAALRPEGKAGALSRTLDGHVGYYERWASAWEFQALLKARPAAGDRALGEAYVAALAPMVWKVAERADFVAETQAMRRRVVSLLPTKDAGRNLKLGVGGLRDVEFAVQLLQLVHGRTDDRIRSSSTLVALEALTRAGYVGREDGEELHQAYTFLRQMEHRLQLFDLRRTHLVPRDEGSLRRLARTLGMVRDPVETFNQQWSRVRVEVRRLHEKLFYRPLLNAVASLPADGLSLTPDAALDRLEALGFSDPGAALRHLQAMTNGVSRSAAIQRALLPVMLDWFASGANPDAGLFGFRRVSESLGSTHWYLRALRDEGLIAERLARILSTSPYTTTLLEAEPEGVRMLGGELPPVAADVLTAEMVASAHRQGTTDAAVRTIRAIRRRELFRGSVAEVLGLSDIDTTGERLSRITDATLEASLRTVAHAVQEEMGATLAPAQLAIVAMGRYGGFELGYASDADVMFVYRAVEQPLMAQQYAERVFGELSRQLALPGRDPGLGLDASLRPEGRQGPLVRSMDAYARYYERDAEVWERQALLRADAVVGEGELRDDFTEMIDAFRYGPPITAADAREIRRIKGRVDAERLPRGADRNLHVKLGRGGLADIEWTVQLLQLQHADHIEGLRTPRTMPALEAARDAGVIDHADAETLATGWRHVSRVRNATTLARGRAANSLPTNPIERRTTAAILGYGPGESERMLDDYLRITRQTRAVVDRIFWD</sequence>
<dbReference type="SUPFAM" id="SSF81593">
    <property type="entry name" value="Nucleotidyltransferase substrate binding subunit/domain"/>
    <property type="match status" value="2"/>
</dbReference>
<dbReference type="PANTHER" id="PTHR30621">
    <property type="entry name" value="GLUTAMINE SYNTHETASE ADENYLYLTRANSFERASE"/>
    <property type="match status" value="1"/>
</dbReference>
<dbReference type="GO" id="GO:0005524">
    <property type="term" value="F:ATP binding"/>
    <property type="evidence" value="ECO:0007669"/>
    <property type="project" value="UniProtKB-KW"/>
</dbReference>
<name>A0A3G9IK02_9ACTN</name>
<keyword evidence="6" id="KW-0511">Multifunctional enzyme</keyword>
<dbReference type="InterPro" id="IPR013546">
    <property type="entry name" value="PII_UdlTrfase/GS_AdlTrfase"/>
</dbReference>
<dbReference type="NCBIfam" id="NF010707">
    <property type="entry name" value="PRK14109.1"/>
    <property type="match status" value="1"/>
</dbReference>
<proteinExistence type="predicted"/>
<evidence type="ECO:0000256" key="2">
    <source>
        <dbReference type="ARBA" id="ARBA00022695"/>
    </source>
</evidence>
<dbReference type="PANTHER" id="PTHR30621:SF0">
    <property type="entry name" value="BIFUNCTIONAL GLUTAMINE SYNTHETASE ADENYLYLTRANSFERASE_ADENYLYL-REMOVING ENZYME"/>
    <property type="match status" value="1"/>
</dbReference>
<dbReference type="InterPro" id="IPR005190">
    <property type="entry name" value="GlnE_rpt_dom"/>
</dbReference>
<dbReference type="Pfam" id="PF03710">
    <property type="entry name" value="GlnE"/>
    <property type="match status" value="2"/>
</dbReference>
<dbReference type="SUPFAM" id="SSF81301">
    <property type="entry name" value="Nucleotidyltransferase"/>
    <property type="match status" value="2"/>
</dbReference>
<dbReference type="InterPro" id="IPR043519">
    <property type="entry name" value="NT_sf"/>
</dbReference>
<dbReference type="Pfam" id="PF08335">
    <property type="entry name" value="GlnD_UR_UTase"/>
    <property type="match status" value="2"/>
</dbReference>
<evidence type="ECO:0000256" key="4">
    <source>
        <dbReference type="ARBA" id="ARBA00022840"/>
    </source>
</evidence>
<evidence type="ECO:0000256" key="5">
    <source>
        <dbReference type="ARBA" id="ARBA00022842"/>
    </source>
</evidence>
<dbReference type="GO" id="GO:0000820">
    <property type="term" value="P:regulation of glutamine family amino acid metabolic process"/>
    <property type="evidence" value="ECO:0007669"/>
    <property type="project" value="TreeGrafter"/>
</dbReference>
<dbReference type="OrthoDB" id="9759366at2"/>
<reference evidence="9 10" key="1">
    <citation type="submission" date="2018-11" db="EMBL/GenBank/DDBJ databases">
        <title>Complete genome sequence of Nocardioides baekrokdamisoli strain KCTC 39748.</title>
        <authorList>
            <person name="Kang S.W."/>
            <person name="Lee K.C."/>
            <person name="Kim K.K."/>
            <person name="Kim J.S."/>
            <person name="Kim D.S."/>
            <person name="Ko S.H."/>
            <person name="Yang S.H."/>
            <person name="Shin Y.K."/>
            <person name="Lee J.S."/>
        </authorList>
    </citation>
    <scope>NUCLEOTIDE SEQUENCE [LARGE SCALE GENOMIC DNA]</scope>
    <source>
        <strain evidence="9 10">KCTC 39748</strain>
    </source>
</reference>
<dbReference type="Proteomes" id="UP000271573">
    <property type="component" value="Chromosome"/>
</dbReference>
<dbReference type="RefSeq" id="WP_125569894.1">
    <property type="nucleotide sequence ID" value="NZ_AP019307.1"/>
</dbReference>
<keyword evidence="9" id="KW-0436">Ligase</keyword>
<keyword evidence="4" id="KW-0067">ATP-binding</keyword>
<dbReference type="GO" id="GO:0005829">
    <property type="term" value="C:cytosol"/>
    <property type="evidence" value="ECO:0007669"/>
    <property type="project" value="TreeGrafter"/>
</dbReference>
<keyword evidence="3" id="KW-0547">Nucleotide-binding</keyword>